<keyword evidence="6" id="KW-0631">Potassium channel</keyword>
<keyword evidence="8 13" id="KW-1133">Transmembrane helix</keyword>
<dbReference type="OrthoDB" id="7626281at2"/>
<feature type="transmembrane region" description="Helical" evidence="13">
    <location>
        <begin position="189"/>
        <end position="206"/>
    </location>
</feature>
<dbReference type="GO" id="GO:0005267">
    <property type="term" value="F:potassium channel activity"/>
    <property type="evidence" value="ECO:0007669"/>
    <property type="project" value="UniProtKB-KW"/>
</dbReference>
<keyword evidence="10 13" id="KW-0472">Membrane</keyword>
<evidence type="ECO:0000256" key="11">
    <source>
        <dbReference type="ARBA" id="ARBA00023303"/>
    </source>
</evidence>
<evidence type="ECO:0000256" key="10">
    <source>
        <dbReference type="ARBA" id="ARBA00023136"/>
    </source>
</evidence>
<keyword evidence="7" id="KW-0630">Potassium</keyword>
<keyword evidence="4" id="KW-0633">Potassium transport</keyword>
<gene>
    <name evidence="14" type="ORF">F3087_06400</name>
</gene>
<accession>A0A5N0EN18</accession>
<sequence>MTDRVVPSAEDGFFSAHRMGAFADAVLAIAITLLVIEIKRPEGAELASPHALAEFLWHEKASFVAFVLAFFLLWSVWRRHHIFIDEVERLDRATTAAHAPLLLFAAFLPFPTAIFGHASDNKLAACLFAATAAALFGSEAIMKEFAWRRAELRPGVDPAKLRLSANASVAVTAVFAATAGLVWVTPYIWYVWFFVPLAASFGGKLLDRLRPEGTVRRAEHAQA</sequence>
<reference evidence="14 15" key="1">
    <citation type="submission" date="2019-09" db="EMBL/GenBank/DDBJ databases">
        <authorList>
            <person name="Wang X."/>
        </authorList>
    </citation>
    <scope>NUCLEOTIDE SEQUENCE [LARGE SCALE GENOMIC DNA]</scope>
    <source>
        <strain evidence="14 15">CICC 11023</strain>
    </source>
</reference>
<evidence type="ECO:0000313" key="14">
    <source>
        <dbReference type="EMBL" id="KAA8890857.1"/>
    </source>
</evidence>
<dbReference type="RefSeq" id="WP_150400763.1">
    <property type="nucleotide sequence ID" value="NZ_VXLC01000001.1"/>
</dbReference>
<evidence type="ECO:0000256" key="2">
    <source>
        <dbReference type="ARBA" id="ARBA00006920"/>
    </source>
</evidence>
<keyword evidence="5 13" id="KW-0812">Transmembrane</keyword>
<feature type="transmembrane region" description="Helical" evidence="13">
    <location>
        <begin position="60"/>
        <end position="77"/>
    </location>
</feature>
<feature type="transmembrane region" description="Helical" evidence="13">
    <location>
        <begin position="163"/>
        <end position="183"/>
    </location>
</feature>
<evidence type="ECO:0000256" key="5">
    <source>
        <dbReference type="ARBA" id="ARBA00022692"/>
    </source>
</evidence>
<proteinExistence type="inferred from homology"/>
<dbReference type="GO" id="GO:0016020">
    <property type="term" value="C:membrane"/>
    <property type="evidence" value="ECO:0007669"/>
    <property type="project" value="UniProtKB-SubCell"/>
</dbReference>
<keyword evidence="9" id="KW-0406">Ion transport</keyword>
<dbReference type="PANTHER" id="PTHR31462">
    <property type="entry name" value="ENDOSOMAL/LYSOSOMAL POTASSIUM CHANNEL TMEM175"/>
    <property type="match status" value="1"/>
</dbReference>
<organism evidence="14 15">
    <name type="scientific">Nocardia colli</name>
    <dbReference type="NCBI Taxonomy" id="2545717"/>
    <lineage>
        <taxon>Bacteria</taxon>
        <taxon>Bacillati</taxon>
        <taxon>Actinomycetota</taxon>
        <taxon>Actinomycetes</taxon>
        <taxon>Mycobacteriales</taxon>
        <taxon>Nocardiaceae</taxon>
        <taxon>Nocardia</taxon>
    </lineage>
</organism>
<feature type="transmembrane region" description="Helical" evidence="13">
    <location>
        <begin position="122"/>
        <end position="142"/>
    </location>
</feature>
<comment type="similarity">
    <text evidence="2">Belongs to the TMEM175 family.</text>
</comment>
<dbReference type="InterPro" id="IPR010617">
    <property type="entry name" value="TMEM175-like"/>
</dbReference>
<keyword evidence="3" id="KW-0813">Transport</keyword>
<evidence type="ECO:0000256" key="4">
    <source>
        <dbReference type="ARBA" id="ARBA00022538"/>
    </source>
</evidence>
<keyword evidence="11" id="KW-0407">Ion channel</keyword>
<evidence type="ECO:0000256" key="3">
    <source>
        <dbReference type="ARBA" id="ARBA00022448"/>
    </source>
</evidence>
<evidence type="ECO:0000256" key="9">
    <source>
        <dbReference type="ARBA" id="ARBA00023065"/>
    </source>
</evidence>
<evidence type="ECO:0000256" key="7">
    <source>
        <dbReference type="ARBA" id="ARBA00022958"/>
    </source>
</evidence>
<evidence type="ECO:0000256" key="12">
    <source>
        <dbReference type="ARBA" id="ARBA00034430"/>
    </source>
</evidence>
<feature type="transmembrane region" description="Helical" evidence="13">
    <location>
        <begin position="97"/>
        <end position="116"/>
    </location>
</feature>
<dbReference type="Pfam" id="PF06736">
    <property type="entry name" value="TMEM175"/>
    <property type="match status" value="1"/>
</dbReference>
<comment type="catalytic activity">
    <reaction evidence="12">
        <text>K(+)(in) = K(+)(out)</text>
        <dbReference type="Rhea" id="RHEA:29463"/>
        <dbReference type="ChEBI" id="CHEBI:29103"/>
    </reaction>
</comment>
<dbReference type="PANTHER" id="PTHR31462:SF5">
    <property type="entry name" value="ENDOSOMAL_LYSOSOMAL PROTON CHANNEL TMEM175"/>
    <property type="match status" value="1"/>
</dbReference>
<name>A0A5N0EN18_9NOCA</name>
<feature type="transmembrane region" description="Helical" evidence="13">
    <location>
        <begin position="21"/>
        <end position="40"/>
    </location>
</feature>
<evidence type="ECO:0000256" key="6">
    <source>
        <dbReference type="ARBA" id="ARBA00022826"/>
    </source>
</evidence>
<dbReference type="GO" id="GO:0015252">
    <property type="term" value="F:proton channel activity"/>
    <property type="evidence" value="ECO:0007669"/>
    <property type="project" value="InterPro"/>
</dbReference>
<evidence type="ECO:0000256" key="1">
    <source>
        <dbReference type="ARBA" id="ARBA00004141"/>
    </source>
</evidence>
<dbReference type="EMBL" id="VXLC01000001">
    <property type="protein sequence ID" value="KAA8890857.1"/>
    <property type="molecule type" value="Genomic_DNA"/>
</dbReference>
<comment type="subcellular location">
    <subcellularLocation>
        <location evidence="1">Membrane</location>
        <topology evidence="1">Multi-pass membrane protein</topology>
    </subcellularLocation>
</comment>
<protein>
    <submittedName>
        <fullName evidence="14">DUF1211 domain-containing protein</fullName>
    </submittedName>
</protein>
<comment type="caution">
    <text evidence="14">The sequence shown here is derived from an EMBL/GenBank/DDBJ whole genome shotgun (WGS) entry which is preliminary data.</text>
</comment>
<evidence type="ECO:0000313" key="15">
    <source>
        <dbReference type="Proteomes" id="UP000323876"/>
    </source>
</evidence>
<dbReference type="AlphaFoldDB" id="A0A5N0EN18"/>
<evidence type="ECO:0000256" key="8">
    <source>
        <dbReference type="ARBA" id="ARBA00022989"/>
    </source>
</evidence>
<keyword evidence="15" id="KW-1185">Reference proteome</keyword>
<dbReference type="Proteomes" id="UP000323876">
    <property type="component" value="Unassembled WGS sequence"/>
</dbReference>
<evidence type="ECO:0000256" key="13">
    <source>
        <dbReference type="SAM" id="Phobius"/>
    </source>
</evidence>